<gene>
    <name evidence="4" type="ORF">A4R43_22480</name>
</gene>
<dbReference type="Pfam" id="PF03713">
    <property type="entry name" value="DUF305"/>
    <property type="match status" value="1"/>
</dbReference>
<evidence type="ECO:0000313" key="5">
    <source>
        <dbReference type="Proteomes" id="UP000250434"/>
    </source>
</evidence>
<evidence type="ECO:0000256" key="2">
    <source>
        <dbReference type="SAM" id="Phobius"/>
    </source>
</evidence>
<feature type="compositionally biased region" description="Basic and acidic residues" evidence="1">
    <location>
        <begin position="1"/>
        <end position="13"/>
    </location>
</feature>
<feature type="region of interest" description="Disordered" evidence="1">
    <location>
        <begin position="1"/>
        <end position="26"/>
    </location>
</feature>
<evidence type="ECO:0000313" key="4">
    <source>
        <dbReference type="EMBL" id="AXB44919.1"/>
    </source>
</evidence>
<feature type="domain" description="DUF305" evidence="3">
    <location>
        <begin position="75"/>
        <end position="242"/>
    </location>
</feature>
<protein>
    <submittedName>
        <fullName evidence="4">DUF305 domain-containing protein</fullName>
    </submittedName>
</protein>
<dbReference type="Proteomes" id="UP000250434">
    <property type="component" value="Chromosome"/>
</dbReference>
<dbReference type="EMBL" id="CP015163">
    <property type="protein sequence ID" value="AXB44919.1"/>
    <property type="molecule type" value="Genomic_DNA"/>
</dbReference>
<accession>A0A344LA45</accession>
<evidence type="ECO:0000259" key="3">
    <source>
        <dbReference type="Pfam" id="PF03713"/>
    </source>
</evidence>
<dbReference type="Gene3D" id="1.20.1260.10">
    <property type="match status" value="1"/>
</dbReference>
<dbReference type="PANTHER" id="PTHR36933:SF1">
    <property type="entry name" value="SLL0788 PROTEIN"/>
    <property type="match status" value="1"/>
</dbReference>
<organism evidence="4 5">
    <name type="scientific">Amycolatopsis albispora</name>
    <dbReference type="NCBI Taxonomy" id="1804986"/>
    <lineage>
        <taxon>Bacteria</taxon>
        <taxon>Bacillati</taxon>
        <taxon>Actinomycetota</taxon>
        <taxon>Actinomycetes</taxon>
        <taxon>Pseudonocardiales</taxon>
        <taxon>Pseudonocardiaceae</taxon>
        <taxon>Amycolatopsis</taxon>
    </lineage>
</organism>
<name>A0A344LA45_9PSEU</name>
<feature type="transmembrane region" description="Helical" evidence="2">
    <location>
        <begin position="35"/>
        <end position="56"/>
    </location>
</feature>
<dbReference type="RefSeq" id="WP_113694180.1">
    <property type="nucleotide sequence ID" value="NZ_CP015163.1"/>
</dbReference>
<dbReference type="InterPro" id="IPR012347">
    <property type="entry name" value="Ferritin-like"/>
</dbReference>
<sequence length="253" mass="26997">MSSDRPDEERAELGEPGVVDVDTDAPEPRPAWSRVVILGAATLAVLLVGATIGMFLSQSLGQDTDSANPAPGPVEVGFAQDMAVHHLQAVTMANWARDHSTDPQVQQLAFDIASTQLEQVGRMKGWLMLWNKPEQAIGGYMTWMTESAGHGHGGHAAATGQAAPGEPPMPGMATNDELAKLRSLSGKELDVYFLQLMLRHHQGGTEMAQYTQDHTGMSAVKSLTNSILKSQGAEVRVMTGMLADRGATPLPFS</sequence>
<dbReference type="OrthoDB" id="26872at2"/>
<keyword evidence="2" id="KW-0812">Transmembrane</keyword>
<reference evidence="4 5" key="1">
    <citation type="submission" date="2016-04" db="EMBL/GenBank/DDBJ databases">
        <title>Complete genome sequence and analysis of deep-sea sediment isolate, Amycolatopsis sp. WP1.</title>
        <authorList>
            <person name="Wang H."/>
            <person name="Chen S."/>
            <person name="Wu Q."/>
        </authorList>
    </citation>
    <scope>NUCLEOTIDE SEQUENCE [LARGE SCALE GENOMIC DNA]</scope>
    <source>
        <strain evidence="4 5">WP1</strain>
    </source>
</reference>
<dbReference type="AlphaFoldDB" id="A0A344LA45"/>
<keyword evidence="5" id="KW-1185">Reference proteome</keyword>
<keyword evidence="2" id="KW-0472">Membrane</keyword>
<evidence type="ECO:0000256" key="1">
    <source>
        <dbReference type="SAM" id="MobiDB-lite"/>
    </source>
</evidence>
<proteinExistence type="predicted"/>
<dbReference type="KEGG" id="aab:A4R43_22480"/>
<dbReference type="InterPro" id="IPR005183">
    <property type="entry name" value="DUF305_CopM-like"/>
</dbReference>
<dbReference type="PANTHER" id="PTHR36933">
    <property type="entry name" value="SLL0788 PROTEIN"/>
    <property type="match status" value="1"/>
</dbReference>
<keyword evidence="2" id="KW-1133">Transmembrane helix</keyword>